<feature type="compositionally biased region" description="Polar residues" evidence="1">
    <location>
        <begin position="69"/>
        <end position="82"/>
    </location>
</feature>
<evidence type="ECO:0000313" key="3">
    <source>
        <dbReference type="Proteomes" id="UP000800038"/>
    </source>
</evidence>
<dbReference type="EMBL" id="ML976047">
    <property type="protein sequence ID" value="KAF1941444.1"/>
    <property type="molecule type" value="Genomic_DNA"/>
</dbReference>
<name>A0A6A5SP53_9PLEO</name>
<keyword evidence="3" id="KW-1185">Reference proteome</keyword>
<feature type="compositionally biased region" description="Polar residues" evidence="1">
    <location>
        <begin position="25"/>
        <end position="36"/>
    </location>
</feature>
<dbReference type="OrthoDB" id="2559882at2759"/>
<organism evidence="2 3">
    <name type="scientific">Clathrospora elynae</name>
    <dbReference type="NCBI Taxonomy" id="706981"/>
    <lineage>
        <taxon>Eukaryota</taxon>
        <taxon>Fungi</taxon>
        <taxon>Dikarya</taxon>
        <taxon>Ascomycota</taxon>
        <taxon>Pezizomycotina</taxon>
        <taxon>Dothideomycetes</taxon>
        <taxon>Pleosporomycetidae</taxon>
        <taxon>Pleosporales</taxon>
        <taxon>Diademaceae</taxon>
        <taxon>Clathrospora</taxon>
    </lineage>
</organism>
<evidence type="ECO:0000313" key="2">
    <source>
        <dbReference type="EMBL" id="KAF1941444.1"/>
    </source>
</evidence>
<dbReference type="AlphaFoldDB" id="A0A6A5SP53"/>
<dbReference type="Proteomes" id="UP000800038">
    <property type="component" value="Unassembled WGS sequence"/>
</dbReference>
<sequence length="119" mass="12819">MPVALKIRTITRPFVQQSSFFRQTSIRMSSTNQHGQGVSHASGDSVVPKKVQEAAPKGLEESLPESIHPTGSNPNNQSTNQTHAKDGGNDSVVPKKLQEVLPESVERAVPNALHNTGDK</sequence>
<protein>
    <submittedName>
        <fullName evidence="2">Uncharacterized protein</fullName>
    </submittedName>
</protein>
<accession>A0A6A5SP53</accession>
<reference evidence="2" key="1">
    <citation type="journal article" date="2020" name="Stud. Mycol.">
        <title>101 Dothideomycetes genomes: a test case for predicting lifestyles and emergence of pathogens.</title>
        <authorList>
            <person name="Haridas S."/>
            <person name="Albert R."/>
            <person name="Binder M."/>
            <person name="Bloem J."/>
            <person name="Labutti K."/>
            <person name="Salamov A."/>
            <person name="Andreopoulos B."/>
            <person name="Baker S."/>
            <person name="Barry K."/>
            <person name="Bills G."/>
            <person name="Bluhm B."/>
            <person name="Cannon C."/>
            <person name="Castanera R."/>
            <person name="Culley D."/>
            <person name="Daum C."/>
            <person name="Ezra D."/>
            <person name="Gonzalez J."/>
            <person name="Henrissat B."/>
            <person name="Kuo A."/>
            <person name="Liang C."/>
            <person name="Lipzen A."/>
            <person name="Lutzoni F."/>
            <person name="Magnuson J."/>
            <person name="Mondo S."/>
            <person name="Nolan M."/>
            <person name="Ohm R."/>
            <person name="Pangilinan J."/>
            <person name="Park H.-J."/>
            <person name="Ramirez L."/>
            <person name="Alfaro M."/>
            <person name="Sun H."/>
            <person name="Tritt A."/>
            <person name="Yoshinaga Y."/>
            <person name="Zwiers L.-H."/>
            <person name="Turgeon B."/>
            <person name="Goodwin S."/>
            <person name="Spatafora J."/>
            <person name="Crous P."/>
            <person name="Grigoriev I."/>
        </authorList>
    </citation>
    <scope>NUCLEOTIDE SEQUENCE</scope>
    <source>
        <strain evidence="2">CBS 161.51</strain>
    </source>
</reference>
<evidence type="ECO:0000256" key="1">
    <source>
        <dbReference type="SAM" id="MobiDB-lite"/>
    </source>
</evidence>
<proteinExistence type="predicted"/>
<gene>
    <name evidence="2" type="ORF">EJ02DRAFT_404423</name>
</gene>
<feature type="region of interest" description="Disordered" evidence="1">
    <location>
        <begin position="25"/>
        <end position="119"/>
    </location>
</feature>